<keyword evidence="9" id="KW-0378">Hydrolase</keyword>
<dbReference type="PIRSF" id="PIRSF038901">
    <property type="entry name" value="AQR_cwf11"/>
    <property type="match status" value="1"/>
</dbReference>
<keyword evidence="1" id="KW-0547">Nucleotide-binding</keyword>
<dbReference type="Pfam" id="PF21144">
    <property type="entry name" value="Aquarius_N_3rd"/>
    <property type="match status" value="1"/>
</dbReference>
<dbReference type="SUPFAM" id="SSF52540">
    <property type="entry name" value="P-loop containing nucleoside triphosphate hydrolases"/>
    <property type="match status" value="1"/>
</dbReference>
<dbReference type="PANTHER" id="PTHR10887">
    <property type="entry name" value="DNA2/NAM7 HELICASE FAMILY"/>
    <property type="match status" value="1"/>
</dbReference>
<name>A0A3N4JIE3_9PEZI</name>
<dbReference type="Proteomes" id="UP000276215">
    <property type="component" value="Unassembled WGS sequence"/>
</dbReference>
<dbReference type="InterPro" id="IPR026300">
    <property type="entry name" value="CWF11_fam"/>
</dbReference>
<dbReference type="InterPro" id="IPR047187">
    <property type="entry name" value="SF1_C_Upf1"/>
</dbReference>
<dbReference type="Gene3D" id="3.40.50.300">
    <property type="entry name" value="P-loop containing nucleotide triphosphate hydrolases"/>
    <property type="match status" value="2"/>
</dbReference>
<evidence type="ECO:0000259" key="4">
    <source>
        <dbReference type="Pfam" id="PF13086"/>
    </source>
</evidence>
<dbReference type="GO" id="GO:0003729">
    <property type="term" value="F:mRNA binding"/>
    <property type="evidence" value="ECO:0007669"/>
    <property type="project" value="TreeGrafter"/>
</dbReference>
<dbReference type="PANTHER" id="PTHR10887:SF5">
    <property type="entry name" value="RNA HELICASE AQUARIUS"/>
    <property type="match status" value="1"/>
</dbReference>
<gene>
    <name evidence="9" type="ORF">L873DRAFT_1694354</name>
</gene>
<dbReference type="InterPro" id="IPR045055">
    <property type="entry name" value="DNA2/NAM7-like"/>
</dbReference>
<keyword evidence="2" id="KW-0539">Nucleus</keyword>
<comment type="function">
    <text evidence="2">Involved in mRNA splicing where it associates with cdc5 and the other cwf proteins as part of the spliceosome.</text>
</comment>
<dbReference type="GO" id="GO:0016787">
    <property type="term" value="F:hydrolase activity"/>
    <property type="evidence" value="ECO:0007669"/>
    <property type="project" value="UniProtKB-KW"/>
</dbReference>
<dbReference type="GO" id="GO:0004386">
    <property type="term" value="F:helicase activity"/>
    <property type="evidence" value="ECO:0007669"/>
    <property type="project" value="InterPro"/>
</dbReference>
<sequence>MEKSDKTTVGTIEETRPTVADLHGDNLFAQAAQKYWLSDKPVKFKPEALRTEFYDPLEKDGFRFRSLLILENLQFLERFLWPNFTESSSNYHVILVALMVNIKRRENLDVWEYISSLPEHFPLLFRRILSMIIDHGIPLFIRNHLLTFIVTAFQSLDSGLVRKECAPLVSISIWNNLSSKEVRNARLEKYPQTKKAWRAAGKRFDSADDSTKDRLRFDRLWLFEMILDFLNMMYKPLGQQEGDEPKQILNYCERFIELLTDLESQTPTRRYVNFLLKDLHVLTAIKLSPLYTNSENGLFRDLYVLLSHYINFSIDDHTGLQLSQEESRQIHNADLAKLQRTAFKHFKDKLTILALANYGSIGQRDELASHIAELEDEEVVKLCHLLGLRTEYPQKVFMTVDRTFLTEAILVRHEKRETFQEQAKELPVLPNQDTLFESSLLRNEYYDGSRPLAIPKLNLQYLTVGDFLWRSFILYRCEAFFAIRRDIEDSLHRLAPKLSYPTMTTQFHGFSKMALLITRPSILETAPPKVGEEKPAYVRAEISLDYTRLSEDVRREWDSLRPDDVVFLLAVKGIDEGDRMITNGSPDKLNTAEKFGVKCLRAAEVIQMLDQDGRPIRTSDGQTRRASGRRRLHVRLDPEMYKIDADDLKAGKPDVYDSINVFIRRKGRENNFKPVLESIQELTQADVPMPTWLQEVFLGYGDPAGAHYSKLPNQLKAVDFRDTLLDWQHLIESFPGVELKLKEGVQEGCDPPYVISQKAAAEQPKPAKKRRRDQEGSSNKEKSLEVSTYELPNMGPYPVDVPRTNHIKFTPTQVEAIRSGINPGLTVIVGPPGTGKTDVATQIISNLYHNFPTQRTLLIAHSNQALNQLFEKITALDIDERHLLRLGHGEEELKTDTNYSKQGRVESFMDNRVRLLAEVDRLAATLGAPGAHGDSCETADYFNLVYIKPAWEKYQKVLAEEDLTLEKLYDSFPFHQYFSNAPKPMFSQGLSLEEAIEVAEGGYRHIGKLFTELEDIRPFELLKTARDKQNYLLTKEARIVAMTSTHAAMKRADIAKLGFEYDNIVMEEAAQITEVETFIPLALQSPKKGELPLQRVVLCGDHYQNSPIVQNVAFRQYANLEQSLFARLVRLGVPTVNLDQQGRARASIARLYNWRYRELGNLPLVDSQPEYQTANAGFRHEFQFINVKDYKGQGEYEPTPHFIQNLGEAEYVVAIYQYMRLLGYPAEKITILTTYLGQRSLIRDVLNRRCAKNRLFGMPASVTTVDKYQGEQNDYVILSLVRTKRVGYLRDIRRMTVALSRARLGLYVVGRREVFESCYELSEAFSRLLENKSDKLEVVTGEMWPTDRRDKTKEGTEMENVEHMGQYVYEMTMTKVESMKPSSLSAKQQQQ</sequence>
<evidence type="ECO:0000259" key="5">
    <source>
        <dbReference type="Pfam" id="PF13087"/>
    </source>
</evidence>
<accession>A0A3N4JIE3</accession>
<evidence type="ECO:0000313" key="10">
    <source>
        <dbReference type="Proteomes" id="UP000276215"/>
    </source>
</evidence>
<feature type="domain" description="RNA helicase aquarius N-terminal" evidence="6">
    <location>
        <begin position="28"/>
        <end position="417"/>
    </location>
</feature>
<dbReference type="InterPro" id="IPR041677">
    <property type="entry name" value="DNA2/NAM7_AAA_11"/>
</dbReference>
<dbReference type="Pfam" id="PF21143">
    <property type="entry name" value="Aquarius_N_2nd"/>
    <property type="match status" value="1"/>
</dbReference>
<evidence type="ECO:0000256" key="1">
    <source>
        <dbReference type="ARBA" id="ARBA00022806"/>
    </source>
</evidence>
<keyword evidence="1" id="KW-0347">Helicase</keyword>
<evidence type="ECO:0000259" key="8">
    <source>
        <dbReference type="Pfam" id="PF21144"/>
    </source>
</evidence>
<dbReference type="InterPro" id="IPR041679">
    <property type="entry name" value="DNA2/NAM7-like_C"/>
</dbReference>
<feature type="domain" description="RNA helicase aquarius beta-barrel" evidence="7">
    <location>
        <begin position="496"/>
        <end position="665"/>
    </location>
</feature>
<dbReference type="OrthoDB" id="1879at2759"/>
<dbReference type="FunFam" id="3.40.50.300:FF:000507">
    <property type="entry name" value="Pre-mRNA-splicing factor"/>
    <property type="match status" value="1"/>
</dbReference>
<dbReference type="Pfam" id="PF16399">
    <property type="entry name" value="Aquarius_N_1st"/>
    <property type="match status" value="1"/>
</dbReference>
<keyword evidence="2" id="KW-0507">mRNA processing</keyword>
<reference evidence="9 10" key="1">
    <citation type="journal article" date="2018" name="Nat. Ecol. Evol.">
        <title>Pezizomycetes genomes reveal the molecular basis of ectomycorrhizal truffle lifestyle.</title>
        <authorList>
            <person name="Murat C."/>
            <person name="Payen T."/>
            <person name="Noel B."/>
            <person name="Kuo A."/>
            <person name="Morin E."/>
            <person name="Chen J."/>
            <person name="Kohler A."/>
            <person name="Krizsan K."/>
            <person name="Balestrini R."/>
            <person name="Da Silva C."/>
            <person name="Montanini B."/>
            <person name="Hainaut M."/>
            <person name="Levati E."/>
            <person name="Barry K.W."/>
            <person name="Belfiori B."/>
            <person name="Cichocki N."/>
            <person name="Clum A."/>
            <person name="Dockter R.B."/>
            <person name="Fauchery L."/>
            <person name="Guy J."/>
            <person name="Iotti M."/>
            <person name="Le Tacon F."/>
            <person name="Lindquist E.A."/>
            <person name="Lipzen A."/>
            <person name="Malagnac F."/>
            <person name="Mello A."/>
            <person name="Molinier V."/>
            <person name="Miyauchi S."/>
            <person name="Poulain J."/>
            <person name="Riccioni C."/>
            <person name="Rubini A."/>
            <person name="Sitrit Y."/>
            <person name="Splivallo R."/>
            <person name="Traeger S."/>
            <person name="Wang M."/>
            <person name="Zifcakova L."/>
            <person name="Wipf D."/>
            <person name="Zambonelli A."/>
            <person name="Paolocci F."/>
            <person name="Nowrousian M."/>
            <person name="Ottonello S."/>
            <person name="Baldrian P."/>
            <person name="Spatafora J.W."/>
            <person name="Henrissat B."/>
            <person name="Nagy L.G."/>
            <person name="Aury J.M."/>
            <person name="Wincker P."/>
            <person name="Grigoriev I.V."/>
            <person name="Bonfante P."/>
            <person name="Martin F.M."/>
        </authorList>
    </citation>
    <scope>NUCLEOTIDE SEQUENCE [LARGE SCALE GENOMIC DNA]</scope>
    <source>
        <strain evidence="9 10">120613-1</strain>
    </source>
</reference>
<evidence type="ECO:0000256" key="3">
    <source>
        <dbReference type="SAM" id="MobiDB-lite"/>
    </source>
</evidence>
<dbReference type="CDD" id="cd18808">
    <property type="entry name" value="SF1_C_Upf1"/>
    <property type="match status" value="1"/>
</dbReference>
<feature type="region of interest" description="Disordered" evidence="3">
    <location>
        <begin position="757"/>
        <end position="787"/>
    </location>
</feature>
<evidence type="ECO:0000256" key="2">
    <source>
        <dbReference type="PIRNR" id="PIRNR038901"/>
    </source>
</evidence>
<keyword evidence="2" id="KW-0508">mRNA splicing</keyword>
<dbReference type="GO" id="GO:0071013">
    <property type="term" value="C:catalytic step 2 spliceosome"/>
    <property type="evidence" value="ECO:0007669"/>
    <property type="project" value="TreeGrafter"/>
</dbReference>
<proteinExistence type="inferred from homology"/>
<feature type="domain" description="RNA helicase aquarius insertion" evidence="8">
    <location>
        <begin position="713"/>
        <end position="800"/>
    </location>
</feature>
<keyword evidence="10" id="KW-1185">Reference proteome</keyword>
<organism evidence="9 10">
    <name type="scientific">Choiromyces venosus 120613-1</name>
    <dbReference type="NCBI Taxonomy" id="1336337"/>
    <lineage>
        <taxon>Eukaryota</taxon>
        <taxon>Fungi</taxon>
        <taxon>Dikarya</taxon>
        <taxon>Ascomycota</taxon>
        <taxon>Pezizomycotina</taxon>
        <taxon>Pezizomycetes</taxon>
        <taxon>Pezizales</taxon>
        <taxon>Tuberaceae</taxon>
        <taxon>Choiromyces</taxon>
    </lineage>
</organism>
<comment type="subunit">
    <text evidence="2">Belongs to the 40S cdc5-associated complex (or cwf complex), a spliceosome sub-complex reminiscent of a late-stage spliceosome.</text>
</comment>
<dbReference type="STRING" id="1336337.A0A3N4JIE3"/>
<dbReference type="Pfam" id="PF13087">
    <property type="entry name" value="AAA_12"/>
    <property type="match status" value="1"/>
</dbReference>
<feature type="domain" description="DNA2/NAM7 helicase helicase" evidence="4">
    <location>
        <begin position="811"/>
        <end position="1110"/>
    </location>
</feature>
<dbReference type="EMBL" id="ML120414">
    <property type="protein sequence ID" value="RPA96481.1"/>
    <property type="molecule type" value="Genomic_DNA"/>
</dbReference>
<evidence type="ECO:0000259" key="7">
    <source>
        <dbReference type="Pfam" id="PF21143"/>
    </source>
</evidence>
<evidence type="ECO:0000259" key="6">
    <source>
        <dbReference type="Pfam" id="PF16399"/>
    </source>
</evidence>
<dbReference type="GO" id="GO:0005684">
    <property type="term" value="C:U2-type spliceosomal complex"/>
    <property type="evidence" value="ECO:0007669"/>
    <property type="project" value="UniProtKB-UniRule"/>
</dbReference>
<dbReference type="InterPro" id="IPR027417">
    <property type="entry name" value="P-loop_NTPase"/>
</dbReference>
<protein>
    <recommendedName>
        <fullName evidence="2">Pre-mRNA-splicing factor</fullName>
    </recommendedName>
</protein>
<comment type="similarity">
    <text evidence="2">Belongs to the CWF11 family.</text>
</comment>
<dbReference type="InterPro" id="IPR032174">
    <property type="entry name" value="Aquarius_N"/>
</dbReference>
<dbReference type="InterPro" id="IPR048966">
    <property type="entry name" value="Aquarius_b-barrel"/>
</dbReference>
<dbReference type="InterPro" id="IPR048967">
    <property type="entry name" value="Aquarius_insert"/>
</dbReference>
<dbReference type="GO" id="GO:0045292">
    <property type="term" value="P:mRNA cis splicing, via spliceosome"/>
    <property type="evidence" value="ECO:0007669"/>
    <property type="project" value="UniProtKB-UniRule"/>
</dbReference>
<comment type="subcellular location">
    <subcellularLocation>
        <location evidence="2">Nucleus</location>
    </subcellularLocation>
</comment>
<feature type="compositionally biased region" description="Basic and acidic residues" evidence="3">
    <location>
        <begin position="772"/>
        <end position="784"/>
    </location>
</feature>
<dbReference type="Pfam" id="PF13086">
    <property type="entry name" value="AAA_11"/>
    <property type="match status" value="1"/>
</dbReference>
<evidence type="ECO:0000313" key="9">
    <source>
        <dbReference type="EMBL" id="RPA96481.1"/>
    </source>
</evidence>
<dbReference type="CDD" id="cd17935">
    <property type="entry name" value="EEXXQc_AQR"/>
    <property type="match status" value="1"/>
</dbReference>
<feature type="domain" description="DNA2/NAM7 helicase-like C-terminal" evidence="5">
    <location>
        <begin position="1120"/>
        <end position="1312"/>
    </location>
</feature>
<keyword evidence="1" id="KW-0067">ATP-binding</keyword>